<evidence type="ECO:0000313" key="4">
    <source>
        <dbReference type="EMBL" id="SIN62916.1"/>
    </source>
</evidence>
<dbReference type="InterPro" id="IPR029064">
    <property type="entry name" value="Ribosomal_eL30-like_sf"/>
</dbReference>
<name>A0ABY1JB05_9BACT</name>
<evidence type="ECO:0000259" key="3">
    <source>
        <dbReference type="SMART" id="SM00967"/>
    </source>
</evidence>
<protein>
    <submittedName>
        <fullName evidence="4">23S rRNA (Guanosine2251-2'-O)-methyltransferase</fullName>
    </submittedName>
</protein>
<accession>A0ABY1JB05</accession>
<dbReference type="SUPFAM" id="SSF55315">
    <property type="entry name" value="L30e-like"/>
    <property type="match status" value="1"/>
</dbReference>
<dbReference type="Gene3D" id="3.30.1330.30">
    <property type="match status" value="1"/>
</dbReference>
<dbReference type="Gene3D" id="3.40.1280.10">
    <property type="match status" value="1"/>
</dbReference>
<proteinExistence type="predicted"/>
<evidence type="ECO:0000256" key="2">
    <source>
        <dbReference type="ARBA" id="ARBA00022679"/>
    </source>
</evidence>
<dbReference type="InterPro" id="IPR029028">
    <property type="entry name" value="Alpha/beta_knot_MTases"/>
</dbReference>
<feature type="domain" description="RNA 2-O ribose methyltransferase substrate binding" evidence="3">
    <location>
        <begin position="8"/>
        <end position="84"/>
    </location>
</feature>
<dbReference type="Proteomes" id="UP000185093">
    <property type="component" value="Unassembled WGS sequence"/>
</dbReference>
<dbReference type="InterPro" id="IPR001537">
    <property type="entry name" value="SpoU_MeTrfase"/>
</dbReference>
<keyword evidence="2" id="KW-0808">Transferase</keyword>
<comment type="caution">
    <text evidence="4">The sequence shown here is derived from an EMBL/GenBank/DDBJ whole genome shotgun (WGS) entry which is preliminary data.</text>
</comment>
<dbReference type="InterPro" id="IPR029026">
    <property type="entry name" value="tRNA_m1G_MTases_N"/>
</dbReference>
<keyword evidence="5" id="KW-1185">Reference proteome</keyword>
<dbReference type="EMBL" id="FSQZ01000001">
    <property type="protein sequence ID" value="SIN62916.1"/>
    <property type="molecule type" value="Genomic_DNA"/>
</dbReference>
<sequence>MKDETSDICYGHHPVMALIDEAPERCHKILVSESINKKLFEEIYDKARRYSIPISKVKPQALDRITDGASHQGIVAYVVKGKTGDMGKLLDMVSKANDKALVIIADKIKDPHNLGAIIRSAEVFGALGVIIPKRNSAFPNSTVHKTSAGASLRIMTVTVSNLVNSINELKEKGVWIVGLDQRAERHLWDKPPIGGKLAFVVGSEEMGISQVVAKACDDLRSIPMLGKTGSLNAAVAASIGMYEWARCCSEMIS</sequence>
<dbReference type="RefSeq" id="WP_014806714.1">
    <property type="nucleotide sequence ID" value="NZ_DAONBL010000001.1"/>
</dbReference>
<dbReference type="PANTHER" id="PTHR46429">
    <property type="entry name" value="23S RRNA (GUANOSINE-2'-O-)-METHYLTRANSFERASE RLMB"/>
    <property type="match status" value="1"/>
</dbReference>
<dbReference type="InterPro" id="IPR004441">
    <property type="entry name" value="rRNA_MeTrfase_TrmH"/>
</dbReference>
<reference evidence="4 5" key="1">
    <citation type="submission" date="2016-11" db="EMBL/GenBank/DDBJ databases">
        <authorList>
            <person name="Varghese N."/>
            <person name="Submissions S."/>
        </authorList>
    </citation>
    <scope>NUCLEOTIDE SEQUENCE [LARGE SCALE GENOMIC DNA]</scope>
    <source>
        <strain evidence="4 5">DSM 20664</strain>
    </source>
</reference>
<dbReference type="SUPFAM" id="SSF75217">
    <property type="entry name" value="alpha/beta knot"/>
    <property type="match status" value="1"/>
</dbReference>
<evidence type="ECO:0000313" key="5">
    <source>
        <dbReference type="Proteomes" id="UP000185093"/>
    </source>
</evidence>
<keyword evidence="1" id="KW-0489">Methyltransferase</keyword>
<dbReference type="NCBIfam" id="TIGR00186">
    <property type="entry name" value="rRNA_methyl_3"/>
    <property type="match status" value="1"/>
</dbReference>
<dbReference type="Pfam" id="PF00588">
    <property type="entry name" value="SpoU_methylase"/>
    <property type="match status" value="1"/>
</dbReference>
<evidence type="ECO:0000256" key="1">
    <source>
        <dbReference type="ARBA" id="ARBA00022603"/>
    </source>
</evidence>
<dbReference type="SMART" id="SM00967">
    <property type="entry name" value="SpoU_sub_bind"/>
    <property type="match status" value="1"/>
</dbReference>
<organism evidence="4 5">
    <name type="scientific">Acetomicrobium flavidum</name>
    <dbReference type="NCBI Taxonomy" id="49896"/>
    <lineage>
        <taxon>Bacteria</taxon>
        <taxon>Thermotogati</taxon>
        <taxon>Synergistota</taxon>
        <taxon>Synergistia</taxon>
        <taxon>Synergistales</taxon>
        <taxon>Acetomicrobiaceae</taxon>
        <taxon>Acetomicrobium</taxon>
    </lineage>
</organism>
<dbReference type="Pfam" id="PF08032">
    <property type="entry name" value="SpoU_sub_bind"/>
    <property type="match status" value="1"/>
</dbReference>
<dbReference type="PANTHER" id="PTHR46429:SF1">
    <property type="entry name" value="23S RRNA (GUANOSINE-2'-O-)-METHYLTRANSFERASE RLMB"/>
    <property type="match status" value="1"/>
</dbReference>
<gene>
    <name evidence="4" type="ORF">SAMN05444368_0275</name>
</gene>
<dbReference type="InterPro" id="IPR013123">
    <property type="entry name" value="SpoU_subst-bd"/>
</dbReference>
<dbReference type="CDD" id="cd18103">
    <property type="entry name" value="SpoU-like_RlmB"/>
    <property type="match status" value="1"/>
</dbReference>